<evidence type="ECO:0000313" key="2">
    <source>
        <dbReference type="Proteomes" id="UP000243887"/>
    </source>
</evidence>
<reference evidence="2" key="1">
    <citation type="submission" date="2016-10" db="EMBL/GenBank/DDBJ databases">
        <authorList>
            <person name="Varghese N."/>
            <person name="Submissions S."/>
        </authorList>
    </citation>
    <scope>NUCLEOTIDE SEQUENCE [LARGE SCALE GENOMIC DNA]</scope>
    <source>
        <strain evidence="2">DSM 26542</strain>
    </source>
</reference>
<keyword evidence="2" id="KW-1185">Reference proteome</keyword>
<dbReference type="AlphaFoldDB" id="A0A1I3UKW9"/>
<dbReference type="RefSeq" id="WP_090681131.1">
    <property type="nucleotide sequence ID" value="NZ_FORU01000018.1"/>
</dbReference>
<dbReference type="EMBL" id="FORU01000018">
    <property type="protein sequence ID" value="SFJ83552.1"/>
    <property type="molecule type" value="Genomic_DNA"/>
</dbReference>
<proteinExistence type="predicted"/>
<dbReference type="STRING" id="1150112.SAMN04487893_11840"/>
<gene>
    <name evidence="1" type="ORF">SAMN04487893_11840</name>
</gene>
<name>A0A1I3UKW9_9FLAO</name>
<organism evidence="1 2">
    <name type="scientific">Myroides guanonis</name>
    <dbReference type="NCBI Taxonomy" id="1150112"/>
    <lineage>
        <taxon>Bacteria</taxon>
        <taxon>Pseudomonadati</taxon>
        <taxon>Bacteroidota</taxon>
        <taxon>Flavobacteriia</taxon>
        <taxon>Flavobacteriales</taxon>
        <taxon>Flavobacteriaceae</taxon>
        <taxon>Myroides</taxon>
    </lineage>
</organism>
<protein>
    <submittedName>
        <fullName evidence="1">Uncharacterized protein</fullName>
    </submittedName>
</protein>
<dbReference type="OrthoDB" id="637901at2"/>
<dbReference type="Proteomes" id="UP000243887">
    <property type="component" value="Unassembled WGS sequence"/>
</dbReference>
<sequence length="423" mass="48866">MKKTAIILGALLLLTICFTIAVYTVRKSKIEEQFVSESSTSVLSFAIDDLLLDNISSLITLNKTSSKEEENESDNWKTKIIWSAGISIPARMYLFTLPQNTQQFYGIVGVNNYDNCFSFFATYFPDSINFINKEQEIISVTINKHLKLVFNRSHLVYEITGQNNTSFEELQTLLQTPNTWSKVSSLKGAENVLSNKHISYVQIDNSFRIEATVSKNKTEIEGEWKLSNNLNNGFQIRKMDTVNQAVRFWSFIPIEEIPALSYFMTKYTGLDQKTLSVNYDNYFDLQIKNELIIQKDTSITYSYDDDFNEIEEVTIQEQKVPNIQLTWKYNTLLKNSLPTSMFYKFHKQEIAPYLVSTTLETPINSTKNTATSHPLYCAIDFEKWPDMWNLFILKDLKNRKVKVEVITTLKSENKLSIKGSITY</sequence>
<evidence type="ECO:0000313" key="1">
    <source>
        <dbReference type="EMBL" id="SFJ83552.1"/>
    </source>
</evidence>
<accession>A0A1I3UKW9</accession>